<keyword evidence="5 9" id="KW-0456">Lyase</keyword>
<evidence type="ECO:0000256" key="4">
    <source>
        <dbReference type="ARBA" id="ARBA00022837"/>
    </source>
</evidence>
<accession>A0ABR7XRG3</accession>
<dbReference type="InterPro" id="IPR024200">
    <property type="entry name" value="Chondroitinase_ABC_I"/>
</dbReference>
<dbReference type="InterPro" id="IPR015177">
    <property type="entry name" value="Lyase_catalyt"/>
</dbReference>
<evidence type="ECO:0000313" key="10">
    <source>
        <dbReference type="Proteomes" id="UP000651112"/>
    </source>
</evidence>
<dbReference type="Gene3D" id="2.60.120.430">
    <property type="entry name" value="Galactose-binding lectin"/>
    <property type="match status" value="1"/>
</dbReference>
<dbReference type="InterPro" id="IPR014718">
    <property type="entry name" value="GH-type_carb-bd"/>
</dbReference>
<dbReference type="InterPro" id="IPR011013">
    <property type="entry name" value="Gal_mutarotase_sf_dom"/>
</dbReference>
<comment type="subunit">
    <text evidence="3">Monomer.</text>
</comment>
<dbReference type="Gene3D" id="1.50.10.100">
    <property type="entry name" value="Chondroitin AC/alginate lyase"/>
    <property type="match status" value="1"/>
</dbReference>
<proteinExistence type="inferred from homology"/>
<dbReference type="SUPFAM" id="SSF48230">
    <property type="entry name" value="Chondroitin AC/alginate lyase"/>
    <property type="match status" value="1"/>
</dbReference>
<keyword evidence="4" id="KW-0106">Calcium</keyword>
<dbReference type="InterPro" id="IPR008929">
    <property type="entry name" value="Chondroitin_lyas"/>
</dbReference>
<name>A0ABR7XRG3_9SPHI</name>
<dbReference type="SUPFAM" id="SSF74650">
    <property type="entry name" value="Galactose mutarotase-like"/>
    <property type="match status" value="1"/>
</dbReference>
<feature type="domain" description="Lyase N-terminal" evidence="7">
    <location>
        <begin position="36"/>
        <end position="181"/>
    </location>
</feature>
<dbReference type="SUPFAM" id="SSF49863">
    <property type="entry name" value="Hyaluronate lyase-like, C-terminal domain"/>
    <property type="match status" value="1"/>
</dbReference>
<sequence length="1009" mass="116415">MNFFKVLVFINVLFGFQAFGQLQPDVCEQRIPHNWNVINGKLSMSSQHFKKGKQSVKWDWMGSDGVISIKDSAFESVQNDPRSTFVFWLYNGEKTDDKLHFIFYKGEKEMYRFDFNLNYTGWRTAWVMYHRDMTKLADDGIDRMEIKAPQSVKKGTLYFDQVIYYVNINPRSPMRDLQVPFVNLEGEKAANAHWNSLYKFNANPGYLPLAREISDKNTKQFSQITNRYLKLIGAKKTTIALDSLRKEYDFWNIRRTKGYVTGRMIYSTNDIELTSRDLLAKAKAANEKSNIKRYAQLMLSVAHLHKQTDDQRVKQETEKLYIDLLDHMEGQGWSYGSGMGALHHLGYNLADYYSSCLIMKDIIKQNGRLERTFKTMYWFSGLGRTLETPEQLPVSNIDVFNTLLGSMLSTALILDDGTEKLRYMQHFSKWMSHNVRPNLEITGAFKPDGAVFHHGTLYPAYGTGGYNGLAPIIYVLSQTAFQIDSDAHQQFKDNMLMMHYYTNPTRWPISISGRHPTGNWRIPDMPYAYMALSGTPDGKEKIDKHMAAVYLLINKNEKNPYVRRFKNMGIAPAVYPAMHWTLNFGLLDIHRRNDWLLTIKGHNRYIVSHESYPNANVFGRYASYGQLEVLYPENGETLASHFRDKGWDWNRIPGTTTLHVPLDVLRADIKNVDDYSGVEEMLLTDELFAGGVHLDKQGVFAMKLKGHDKYKMGNFKATKSWFTFDSLVVALGSDISNPTMEYPTETTLFQNYLGDKRESIYVNDTKINSFPYKNEEGIHTVLDNRKIGYYIPGNPQTVVYKENQTSRDQKDLKDTNGDFTGLYIRHGHAPKNQGYEYAMLIDTDSKKLADFASQMNSQHALYTVLRKDSVMHSVKYHPQHITGLSIFKSHVHLADKYILDNSRPCLVMYKDQQNQLDLAVVDPDLAFYEGDDDAPRNADGTRREASIYSRYWFKTPSKPTVIKMTIKGGWKKTDTENNQHQVEQTKEGNTMLTIQCKYGLTTKLRLTKK</sequence>
<reference evidence="9 10" key="1">
    <citation type="submission" date="2020-08" db="EMBL/GenBank/DDBJ databases">
        <title>Sphingobacterium sp. DN00404 isolated from aquaculture water.</title>
        <authorList>
            <person name="Zhang M."/>
        </authorList>
    </citation>
    <scope>NUCLEOTIDE SEQUENCE [LARGE SCALE GENOMIC DNA]</scope>
    <source>
        <strain evidence="9 10">KCTC 42746</strain>
    </source>
</reference>
<dbReference type="InterPro" id="IPR008979">
    <property type="entry name" value="Galactose-bd-like_sf"/>
</dbReference>
<dbReference type="PIRSF" id="PIRSF034515">
    <property type="entry name" value="Chondroitinase"/>
    <property type="match status" value="1"/>
</dbReference>
<dbReference type="InterPro" id="IPR003159">
    <property type="entry name" value="Lyase_8_central_dom"/>
</dbReference>
<protein>
    <submittedName>
        <fullName evidence="9">Lyase</fullName>
    </submittedName>
</protein>
<dbReference type="SUPFAM" id="SSF49785">
    <property type="entry name" value="Galactose-binding domain-like"/>
    <property type="match status" value="1"/>
</dbReference>
<comment type="similarity">
    <text evidence="2">Belongs to the polysaccharide lyase 8 family.</text>
</comment>
<dbReference type="InterPro" id="IPR011071">
    <property type="entry name" value="Lyase_8-like_C"/>
</dbReference>
<dbReference type="InterPro" id="IPR015176">
    <property type="entry name" value="Lyase_N"/>
</dbReference>
<comment type="cofactor">
    <cofactor evidence="1">
        <name>Ca(2+)</name>
        <dbReference type="ChEBI" id="CHEBI:29108"/>
    </cofactor>
</comment>
<evidence type="ECO:0000259" key="8">
    <source>
        <dbReference type="Pfam" id="PF09093"/>
    </source>
</evidence>
<gene>
    <name evidence="9" type="ORF">H8B21_04720</name>
</gene>
<dbReference type="GO" id="GO:0016829">
    <property type="term" value="F:lyase activity"/>
    <property type="evidence" value="ECO:0007669"/>
    <property type="project" value="UniProtKB-KW"/>
</dbReference>
<evidence type="ECO:0000256" key="5">
    <source>
        <dbReference type="ARBA" id="ARBA00023239"/>
    </source>
</evidence>
<dbReference type="Pfam" id="PF02278">
    <property type="entry name" value="Lyase_8"/>
    <property type="match status" value="1"/>
</dbReference>
<dbReference type="Gene3D" id="2.60.220.10">
    <property type="entry name" value="Polysaccharide lyase family 8-like, C-terminal"/>
    <property type="match status" value="1"/>
</dbReference>
<evidence type="ECO:0000256" key="2">
    <source>
        <dbReference type="ARBA" id="ARBA00006699"/>
    </source>
</evidence>
<dbReference type="RefSeq" id="WP_190312609.1">
    <property type="nucleotide sequence ID" value="NZ_JACNYL010000001.1"/>
</dbReference>
<evidence type="ECO:0000256" key="1">
    <source>
        <dbReference type="ARBA" id="ARBA00001913"/>
    </source>
</evidence>
<evidence type="ECO:0000259" key="6">
    <source>
        <dbReference type="Pfam" id="PF02278"/>
    </source>
</evidence>
<feature type="domain" description="Polysaccharide lyase family 8 central" evidence="6">
    <location>
        <begin position="589"/>
        <end position="840"/>
    </location>
</feature>
<dbReference type="PANTHER" id="PTHR37322:SF3">
    <property type="entry name" value="CHONDROITIN SULFATE ABC EXOLYASE"/>
    <property type="match status" value="1"/>
</dbReference>
<evidence type="ECO:0000259" key="7">
    <source>
        <dbReference type="Pfam" id="PF09092"/>
    </source>
</evidence>
<keyword evidence="10" id="KW-1185">Reference proteome</keyword>
<dbReference type="Proteomes" id="UP000651112">
    <property type="component" value="Unassembled WGS sequence"/>
</dbReference>
<dbReference type="Pfam" id="PF09093">
    <property type="entry name" value="Lyase_catalyt"/>
    <property type="match status" value="1"/>
</dbReference>
<dbReference type="InterPro" id="IPR039174">
    <property type="entry name" value="Chondroitin_ABC_lyase"/>
</dbReference>
<dbReference type="PANTHER" id="PTHR37322">
    <property type="match status" value="1"/>
</dbReference>
<dbReference type="Pfam" id="PF09092">
    <property type="entry name" value="Lyase_N"/>
    <property type="match status" value="1"/>
</dbReference>
<organism evidence="9 10">
    <name type="scientific">Sphingobacterium chuzhouense</name>
    <dbReference type="NCBI Taxonomy" id="1742264"/>
    <lineage>
        <taxon>Bacteria</taxon>
        <taxon>Pseudomonadati</taxon>
        <taxon>Bacteroidota</taxon>
        <taxon>Sphingobacteriia</taxon>
        <taxon>Sphingobacteriales</taxon>
        <taxon>Sphingobacteriaceae</taxon>
        <taxon>Sphingobacterium</taxon>
    </lineage>
</organism>
<feature type="domain" description="Lyase catalytic" evidence="8">
    <location>
        <begin position="209"/>
        <end position="559"/>
    </location>
</feature>
<evidence type="ECO:0000256" key="3">
    <source>
        <dbReference type="ARBA" id="ARBA00011245"/>
    </source>
</evidence>
<comment type="caution">
    <text evidence="9">The sequence shown here is derived from an EMBL/GenBank/DDBJ whole genome shotgun (WGS) entry which is preliminary data.</text>
</comment>
<dbReference type="EMBL" id="JACNYL010000001">
    <property type="protein sequence ID" value="MBD1420872.1"/>
    <property type="molecule type" value="Genomic_DNA"/>
</dbReference>
<dbReference type="Gene3D" id="2.70.98.10">
    <property type="match status" value="1"/>
</dbReference>
<evidence type="ECO:0000313" key="9">
    <source>
        <dbReference type="EMBL" id="MBD1420872.1"/>
    </source>
</evidence>